<keyword evidence="10" id="KW-1185">Reference proteome</keyword>
<dbReference type="Proteomes" id="UP000562254">
    <property type="component" value="Unassembled WGS sequence"/>
</dbReference>
<evidence type="ECO:0000256" key="1">
    <source>
        <dbReference type="ARBA" id="ARBA00001933"/>
    </source>
</evidence>
<dbReference type="InterPro" id="IPR004838">
    <property type="entry name" value="NHTrfase_class1_PyrdxlP-BS"/>
</dbReference>
<dbReference type="GO" id="GO:0004069">
    <property type="term" value="F:L-aspartate:2-oxoglutarate aminotransferase activity"/>
    <property type="evidence" value="ECO:0007669"/>
    <property type="project" value="UniProtKB-EC"/>
</dbReference>
<dbReference type="InterPro" id="IPR015424">
    <property type="entry name" value="PyrdxlP-dep_Trfase"/>
</dbReference>
<dbReference type="GO" id="GO:0030170">
    <property type="term" value="F:pyridoxal phosphate binding"/>
    <property type="evidence" value="ECO:0007669"/>
    <property type="project" value="InterPro"/>
</dbReference>
<gene>
    <name evidence="9" type="ORF">FHS88_000845</name>
</gene>
<dbReference type="Gene3D" id="3.90.1150.10">
    <property type="entry name" value="Aspartate Aminotransferase, domain 1"/>
    <property type="match status" value="1"/>
</dbReference>
<evidence type="ECO:0000256" key="6">
    <source>
        <dbReference type="ARBA" id="ARBA00049185"/>
    </source>
</evidence>
<dbReference type="Gene3D" id="3.40.640.10">
    <property type="entry name" value="Type I PLP-dependent aspartate aminotransferase-like (Major domain)"/>
    <property type="match status" value="1"/>
</dbReference>
<sequence>MTRLPTGPRAALDAIPGSLIREVSEAGRGMPGLIRLFFGEPDTVTPAFIREAAKAALDAGETFYAPNPGITPLREAIARYLTRNGRPVGPERVSVTASGVNALMLVAQALLDPGERVVIPMPAWPNMDGIARVMGARVTPLPIRIANGAWRVEMDELLAAVTPQTRLLFLNSPGNPTGWTLTAEEQRTILDHCRRTGTWILADDVYERLYFAAEAAPSFLSIAGAEDRVVSVNSFSKAWSMTGWRLGWIVAPPALMEPIAKLNEFNMSSAPTFVQHAGVVALDRGDAVIAETQARYRAARDLAHGILSAVPGVRVPRPEGAMYLFLKVAGCTDSVALAKELLTTAGVGLAPGAAFGAGGEGHLRLCFAQSEERLRTACTRVAQALAERASGR</sequence>
<dbReference type="InterPro" id="IPR050596">
    <property type="entry name" value="AspAT/PAT-like"/>
</dbReference>
<dbReference type="RefSeq" id="WP_184481637.1">
    <property type="nucleotide sequence ID" value="NZ_JAAEDJ010000010.1"/>
</dbReference>
<keyword evidence="4 7" id="KW-0808">Transferase</keyword>
<comment type="similarity">
    <text evidence="2 7">Belongs to the class-I pyridoxal-phosphate-dependent aminotransferase family.</text>
</comment>
<evidence type="ECO:0000313" key="9">
    <source>
        <dbReference type="EMBL" id="MBB5688729.1"/>
    </source>
</evidence>
<comment type="cofactor">
    <cofactor evidence="1 7">
        <name>pyridoxal 5'-phosphate</name>
        <dbReference type="ChEBI" id="CHEBI:597326"/>
    </cofactor>
</comment>
<dbReference type="GO" id="GO:0006520">
    <property type="term" value="P:amino acid metabolic process"/>
    <property type="evidence" value="ECO:0007669"/>
    <property type="project" value="InterPro"/>
</dbReference>
<dbReference type="PANTHER" id="PTHR46383:SF1">
    <property type="entry name" value="ASPARTATE AMINOTRANSFERASE"/>
    <property type="match status" value="1"/>
</dbReference>
<feature type="domain" description="Aminotransferase class I/classII large" evidence="8">
    <location>
        <begin position="34"/>
        <end position="381"/>
    </location>
</feature>
<evidence type="ECO:0000259" key="8">
    <source>
        <dbReference type="Pfam" id="PF00155"/>
    </source>
</evidence>
<evidence type="ECO:0000256" key="4">
    <source>
        <dbReference type="ARBA" id="ARBA00022679"/>
    </source>
</evidence>
<dbReference type="CDD" id="cd00609">
    <property type="entry name" value="AAT_like"/>
    <property type="match status" value="1"/>
</dbReference>
<evidence type="ECO:0000256" key="7">
    <source>
        <dbReference type="RuleBase" id="RU000481"/>
    </source>
</evidence>
<organism evidence="9 10">
    <name type="scientific">Neoroseomonas alkaliterrae</name>
    <dbReference type="NCBI Taxonomy" id="1452450"/>
    <lineage>
        <taxon>Bacteria</taxon>
        <taxon>Pseudomonadati</taxon>
        <taxon>Pseudomonadota</taxon>
        <taxon>Alphaproteobacteria</taxon>
        <taxon>Acetobacterales</taxon>
        <taxon>Acetobacteraceae</taxon>
        <taxon>Neoroseomonas</taxon>
    </lineage>
</organism>
<evidence type="ECO:0000256" key="5">
    <source>
        <dbReference type="ARBA" id="ARBA00022898"/>
    </source>
</evidence>
<dbReference type="PROSITE" id="PS00105">
    <property type="entry name" value="AA_TRANSFER_CLASS_1"/>
    <property type="match status" value="1"/>
</dbReference>
<dbReference type="EMBL" id="JACIJE010000002">
    <property type="protein sequence ID" value="MBB5688729.1"/>
    <property type="molecule type" value="Genomic_DNA"/>
</dbReference>
<name>A0A840XPT9_9PROT</name>
<reference evidence="9 10" key="1">
    <citation type="submission" date="2020-08" db="EMBL/GenBank/DDBJ databases">
        <title>Genomic Encyclopedia of Type Strains, Phase IV (KMG-IV): sequencing the most valuable type-strain genomes for metagenomic binning, comparative biology and taxonomic classification.</title>
        <authorList>
            <person name="Goeker M."/>
        </authorList>
    </citation>
    <scope>NUCLEOTIDE SEQUENCE [LARGE SCALE GENOMIC DNA]</scope>
    <source>
        <strain evidence="9 10">DSM 25895</strain>
    </source>
</reference>
<dbReference type="AlphaFoldDB" id="A0A840XPT9"/>
<accession>A0A840XPT9</accession>
<keyword evidence="5" id="KW-0663">Pyridoxal phosphate</keyword>
<dbReference type="InterPro" id="IPR015421">
    <property type="entry name" value="PyrdxlP-dep_Trfase_major"/>
</dbReference>
<dbReference type="NCBIfam" id="NF004770">
    <property type="entry name" value="PRK06108.1"/>
    <property type="match status" value="1"/>
</dbReference>
<dbReference type="SUPFAM" id="SSF53383">
    <property type="entry name" value="PLP-dependent transferases"/>
    <property type="match status" value="1"/>
</dbReference>
<dbReference type="PANTHER" id="PTHR46383">
    <property type="entry name" value="ASPARTATE AMINOTRANSFERASE"/>
    <property type="match status" value="1"/>
</dbReference>
<keyword evidence="3 7" id="KW-0032">Aminotransferase</keyword>
<dbReference type="Pfam" id="PF00155">
    <property type="entry name" value="Aminotran_1_2"/>
    <property type="match status" value="1"/>
</dbReference>
<dbReference type="EC" id="2.6.1.-" evidence="7"/>
<protein>
    <recommendedName>
        <fullName evidence="7">Aminotransferase</fullName>
        <ecNumber evidence="7">2.6.1.-</ecNumber>
    </recommendedName>
</protein>
<proteinExistence type="inferred from homology"/>
<evidence type="ECO:0000256" key="2">
    <source>
        <dbReference type="ARBA" id="ARBA00007441"/>
    </source>
</evidence>
<evidence type="ECO:0000313" key="10">
    <source>
        <dbReference type="Proteomes" id="UP000562254"/>
    </source>
</evidence>
<comment type="catalytic activity">
    <reaction evidence="6">
        <text>L-aspartate + 2-oxoglutarate = oxaloacetate + L-glutamate</text>
        <dbReference type="Rhea" id="RHEA:21824"/>
        <dbReference type="ChEBI" id="CHEBI:16452"/>
        <dbReference type="ChEBI" id="CHEBI:16810"/>
        <dbReference type="ChEBI" id="CHEBI:29985"/>
        <dbReference type="ChEBI" id="CHEBI:29991"/>
        <dbReference type="EC" id="2.6.1.1"/>
    </reaction>
</comment>
<comment type="caution">
    <text evidence="9">The sequence shown here is derived from an EMBL/GenBank/DDBJ whole genome shotgun (WGS) entry which is preliminary data.</text>
</comment>
<evidence type="ECO:0000256" key="3">
    <source>
        <dbReference type="ARBA" id="ARBA00022576"/>
    </source>
</evidence>
<dbReference type="InterPro" id="IPR015422">
    <property type="entry name" value="PyrdxlP-dep_Trfase_small"/>
</dbReference>
<dbReference type="InterPro" id="IPR004839">
    <property type="entry name" value="Aminotransferase_I/II_large"/>
</dbReference>